<dbReference type="Pfam" id="PF25072">
    <property type="entry name" value="DUF7796"/>
    <property type="match status" value="1"/>
</dbReference>
<dbReference type="PANTHER" id="PTHR35112">
    <property type="entry name" value="OS08G0360500 PROTEIN"/>
    <property type="match status" value="1"/>
</dbReference>
<evidence type="ECO:0000256" key="1">
    <source>
        <dbReference type="SAM" id="Phobius"/>
    </source>
</evidence>
<comment type="caution">
    <text evidence="3">The sequence shown here is derived from an EMBL/GenBank/DDBJ whole genome shotgun (WGS) entry which is preliminary data.</text>
</comment>
<name>A0ABD3HQJ4_9MARC</name>
<protein>
    <recommendedName>
        <fullName evidence="2">DUF7796 domain-containing protein</fullName>
    </recommendedName>
</protein>
<sequence>MLERRTAWKGEGWAGGGVVRKGSSIAPNVDCYIDTTIDSDAFHDLPSAWSELDEPRLMGRGRPKVLVRPQRWVACAVFLLLFGIFLSRALNPASLANSFAQFRRWPRESILGYATLDKDQRQDTKNKTSVEDGSAAPRVAICLVGGARAFELTGLTIKKYVLDVYEHADVFLHVPVDENSHKLTLLKDTSNKLAVARIFVPKNIPVTYKLQEVLTGVNSPNGVQGLLQYFSLVEGCLGMISWYEEMNGFKYDWIIRTRVDGYWRKPLPQLSFFEPEKYYIPIGSSFGGYNDRLGIGTRRTSWAALSRLSLIPKLHELGYRDLNSEKAFKAQLAAENITAEQNEFAFCILTSRKYGWPPGWSGVPVAAIQSAGNLNGAKCRLCHPAATGQYAMQVLSGLDPLWGWMGPVQKGVQLCNSTQDEVSGWEELFDEVSGPKLSLGRKKIKERSREECIQDIKEFGKRWELWEAPDAEELCPSS</sequence>
<keyword evidence="1" id="KW-0812">Transmembrane</keyword>
<gene>
    <name evidence="3" type="ORF">R1sor_007463</name>
</gene>
<reference evidence="3 4" key="1">
    <citation type="submission" date="2024-09" db="EMBL/GenBank/DDBJ databases">
        <title>Chromosome-scale assembly of Riccia sorocarpa.</title>
        <authorList>
            <person name="Paukszto L."/>
        </authorList>
    </citation>
    <scope>NUCLEOTIDE SEQUENCE [LARGE SCALE GENOMIC DNA]</scope>
    <source>
        <strain evidence="3">LP-2024</strain>
        <tissue evidence="3">Aerial parts of the thallus</tissue>
    </source>
</reference>
<feature type="domain" description="DUF7796" evidence="2">
    <location>
        <begin position="137"/>
        <end position="476"/>
    </location>
</feature>
<evidence type="ECO:0000313" key="4">
    <source>
        <dbReference type="Proteomes" id="UP001633002"/>
    </source>
</evidence>
<keyword evidence="1" id="KW-0472">Membrane</keyword>
<dbReference type="InterPro" id="IPR056698">
    <property type="entry name" value="DUF7796"/>
</dbReference>
<dbReference type="PANTHER" id="PTHR35112:SF1">
    <property type="entry name" value="RING_FYVE_PHD ZINC FINGER SUPERFAMILY PROTEIN"/>
    <property type="match status" value="1"/>
</dbReference>
<keyword evidence="4" id="KW-1185">Reference proteome</keyword>
<keyword evidence="1" id="KW-1133">Transmembrane helix</keyword>
<evidence type="ECO:0000313" key="3">
    <source>
        <dbReference type="EMBL" id="KAL3693812.1"/>
    </source>
</evidence>
<dbReference type="AlphaFoldDB" id="A0ABD3HQJ4"/>
<feature type="transmembrane region" description="Helical" evidence="1">
    <location>
        <begin position="72"/>
        <end position="90"/>
    </location>
</feature>
<dbReference type="Proteomes" id="UP001633002">
    <property type="component" value="Unassembled WGS sequence"/>
</dbReference>
<proteinExistence type="predicted"/>
<evidence type="ECO:0000259" key="2">
    <source>
        <dbReference type="Pfam" id="PF25072"/>
    </source>
</evidence>
<organism evidence="3 4">
    <name type="scientific">Riccia sorocarpa</name>
    <dbReference type="NCBI Taxonomy" id="122646"/>
    <lineage>
        <taxon>Eukaryota</taxon>
        <taxon>Viridiplantae</taxon>
        <taxon>Streptophyta</taxon>
        <taxon>Embryophyta</taxon>
        <taxon>Marchantiophyta</taxon>
        <taxon>Marchantiopsida</taxon>
        <taxon>Marchantiidae</taxon>
        <taxon>Marchantiales</taxon>
        <taxon>Ricciaceae</taxon>
        <taxon>Riccia</taxon>
    </lineage>
</organism>
<dbReference type="EMBL" id="JBJQOH010000003">
    <property type="protein sequence ID" value="KAL3693812.1"/>
    <property type="molecule type" value="Genomic_DNA"/>
</dbReference>
<accession>A0ABD3HQJ4</accession>